<dbReference type="Pfam" id="PF26502">
    <property type="entry name" value="DUF8167_2nd"/>
    <property type="match status" value="1"/>
</dbReference>
<dbReference type="InterPro" id="IPR058604">
    <property type="entry name" value="DUF8167_3rd"/>
</dbReference>
<proteinExistence type="predicted"/>
<dbReference type="AlphaFoldDB" id="A0AAV3SYU2"/>
<evidence type="ECO:0000313" key="4">
    <source>
        <dbReference type="Proteomes" id="UP001500194"/>
    </source>
</evidence>
<dbReference type="SUPFAM" id="SSF116726">
    <property type="entry name" value="TrkA C-terminal domain-like"/>
    <property type="match status" value="1"/>
</dbReference>
<dbReference type="InterPro" id="IPR036721">
    <property type="entry name" value="RCK_C_sf"/>
</dbReference>
<dbReference type="InterPro" id="IPR058480">
    <property type="entry name" value="DUF8167_N"/>
</dbReference>
<protein>
    <recommendedName>
        <fullName evidence="2">RCK C-terminal domain-containing protein</fullName>
    </recommendedName>
</protein>
<keyword evidence="1" id="KW-0812">Transmembrane</keyword>
<feature type="transmembrane region" description="Helical" evidence="1">
    <location>
        <begin position="6"/>
        <end position="31"/>
    </location>
</feature>
<dbReference type="Proteomes" id="UP001500194">
    <property type="component" value="Unassembled WGS sequence"/>
</dbReference>
<keyword evidence="1" id="KW-1133">Transmembrane helix</keyword>
<evidence type="ECO:0000313" key="3">
    <source>
        <dbReference type="EMBL" id="GAA0645759.1"/>
    </source>
</evidence>
<keyword evidence="1" id="KW-0472">Membrane</keyword>
<evidence type="ECO:0000256" key="1">
    <source>
        <dbReference type="SAM" id="Phobius"/>
    </source>
</evidence>
<comment type="caution">
    <text evidence="3">The sequence shown here is derived from an EMBL/GenBank/DDBJ whole genome shotgun (WGS) entry which is preliminary data.</text>
</comment>
<dbReference type="RefSeq" id="WP_227261787.1">
    <property type="nucleotide sequence ID" value="NZ_BAAADU010000002.1"/>
</dbReference>
<dbReference type="InterPro" id="IPR058603">
    <property type="entry name" value="DUF8167_2nd"/>
</dbReference>
<evidence type="ECO:0000259" key="2">
    <source>
        <dbReference type="PROSITE" id="PS51202"/>
    </source>
</evidence>
<dbReference type="EMBL" id="BAAADU010000002">
    <property type="protein sequence ID" value="GAA0645759.1"/>
    <property type="molecule type" value="Genomic_DNA"/>
</dbReference>
<feature type="transmembrane region" description="Helical" evidence="1">
    <location>
        <begin position="43"/>
        <end position="61"/>
    </location>
</feature>
<dbReference type="GO" id="GO:0006813">
    <property type="term" value="P:potassium ion transport"/>
    <property type="evidence" value="ECO:0007669"/>
    <property type="project" value="InterPro"/>
</dbReference>
<keyword evidence="4" id="KW-1185">Reference proteome</keyword>
<feature type="transmembrane region" description="Helical" evidence="1">
    <location>
        <begin position="81"/>
        <end position="99"/>
    </location>
</feature>
<organism evidence="3 4">
    <name type="scientific">Salarchaeum japonicum</name>
    <dbReference type="NCBI Taxonomy" id="555573"/>
    <lineage>
        <taxon>Archaea</taxon>
        <taxon>Methanobacteriati</taxon>
        <taxon>Methanobacteriota</taxon>
        <taxon>Stenosarchaea group</taxon>
        <taxon>Halobacteria</taxon>
        <taxon>Halobacteriales</taxon>
        <taxon>Halobacteriaceae</taxon>
    </lineage>
</organism>
<feature type="domain" description="RCK C-terminal" evidence="2">
    <location>
        <begin position="297"/>
        <end position="376"/>
    </location>
</feature>
<dbReference type="Pfam" id="PF26501">
    <property type="entry name" value="DUF8167"/>
    <property type="match status" value="1"/>
</dbReference>
<dbReference type="InterPro" id="IPR006037">
    <property type="entry name" value="RCK_C"/>
</dbReference>
<dbReference type="Gene3D" id="3.30.70.1450">
    <property type="entry name" value="Regulator of K+ conductance, C-terminal domain"/>
    <property type="match status" value="1"/>
</dbReference>
<name>A0AAV3SYU2_9EURY</name>
<gene>
    <name evidence="3" type="ORF">GCM10009019_05000</name>
</gene>
<dbReference type="PROSITE" id="PS51202">
    <property type="entry name" value="RCK_C"/>
    <property type="match status" value="1"/>
</dbReference>
<dbReference type="GeneID" id="68572383"/>
<dbReference type="GO" id="GO:0008324">
    <property type="term" value="F:monoatomic cation transmembrane transporter activity"/>
    <property type="evidence" value="ECO:0007669"/>
    <property type="project" value="InterPro"/>
</dbReference>
<sequence>MIAQTLFGVSALAAARLFGLTVLAGVTAGVVALGYRWYFRDRVPTGLAVLAAVASVALYLNTKSAVTQVLAGQSELFEMNVVLFNSAAFALATAVGPVGQRTGDRIAVSAFAAAGAREVTGEVSQLVQAVGRVVAVTLPEDVGDIEEYEPAEASVKDDIAGKTLIFPRRLTVEELRERVVNRLKDDHDVGYVDVEMEPDGTVTYLAVGRRLAGIGPTLGPGTAAVAVTADPPNSASAGDVVQVWTTGETPERVATAELRATAGDTVTLALDEADAERVAGGRYRLLTLPSTPSADREFAALLRAADETMAAIRVAPDGPLAGTRLRDVEATVVAVRPQDGPVEPIPSRDRRLAGNDWLYVVARPETLRRIEADAGGAPGESGGS</sequence>
<reference evidence="3 4" key="1">
    <citation type="journal article" date="2019" name="Int. J. Syst. Evol. Microbiol.">
        <title>The Global Catalogue of Microorganisms (GCM) 10K type strain sequencing project: providing services to taxonomists for standard genome sequencing and annotation.</title>
        <authorList>
            <consortium name="The Broad Institute Genomics Platform"/>
            <consortium name="The Broad Institute Genome Sequencing Center for Infectious Disease"/>
            <person name="Wu L."/>
            <person name="Ma J."/>
        </authorList>
    </citation>
    <scope>NUCLEOTIDE SEQUENCE [LARGE SCALE GENOMIC DNA]</scope>
    <source>
        <strain evidence="3 4">JCM 16327</strain>
    </source>
</reference>
<dbReference type="Pfam" id="PF26503">
    <property type="entry name" value="DUF8167_3rd"/>
    <property type="match status" value="1"/>
</dbReference>
<accession>A0AAV3SYU2</accession>